<dbReference type="OrthoDB" id="9804822at2"/>
<evidence type="ECO:0000313" key="7">
    <source>
        <dbReference type="EMBL" id="ADN77687.1"/>
    </source>
</evidence>
<dbReference type="PANTHER" id="PTHR30086:SF20">
    <property type="entry name" value="ARGININE EXPORTER PROTEIN ARGO-RELATED"/>
    <property type="match status" value="1"/>
</dbReference>
<protein>
    <submittedName>
        <fullName evidence="7">Lysine exporter protein (LYSE/YGGA)</fullName>
    </submittedName>
</protein>
<feature type="transmembrane region" description="Helical" evidence="6">
    <location>
        <begin position="71"/>
        <end position="91"/>
    </location>
</feature>
<gene>
    <name evidence="7" type="ordered locus">Fbal_3490</name>
</gene>
<comment type="subcellular location">
    <subcellularLocation>
        <location evidence="1">Cell membrane</location>
        <topology evidence="1">Multi-pass membrane protein</topology>
    </subcellularLocation>
</comment>
<dbReference type="KEGG" id="fbl:Fbal_3490"/>
<feature type="transmembrane region" description="Helical" evidence="6">
    <location>
        <begin position="6"/>
        <end position="28"/>
    </location>
</feature>
<feature type="transmembrane region" description="Helical" evidence="6">
    <location>
        <begin position="112"/>
        <end position="138"/>
    </location>
</feature>
<keyword evidence="8" id="KW-1185">Reference proteome</keyword>
<dbReference type="GO" id="GO:0005886">
    <property type="term" value="C:plasma membrane"/>
    <property type="evidence" value="ECO:0007669"/>
    <property type="project" value="UniProtKB-SubCell"/>
</dbReference>
<dbReference type="HOGENOM" id="CLU_079569_2_3_6"/>
<evidence type="ECO:0000256" key="6">
    <source>
        <dbReference type="SAM" id="Phobius"/>
    </source>
</evidence>
<evidence type="ECO:0000256" key="1">
    <source>
        <dbReference type="ARBA" id="ARBA00004651"/>
    </source>
</evidence>
<proteinExistence type="predicted"/>
<dbReference type="GO" id="GO:0015171">
    <property type="term" value="F:amino acid transmembrane transporter activity"/>
    <property type="evidence" value="ECO:0007669"/>
    <property type="project" value="TreeGrafter"/>
</dbReference>
<evidence type="ECO:0000256" key="4">
    <source>
        <dbReference type="ARBA" id="ARBA00022989"/>
    </source>
</evidence>
<dbReference type="Proteomes" id="UP000006683">
    <property type="component" value="Chromosome"/>
</dbReference>
<keyword evidence="5 6" id="KW-0472">Membrane</keyword>
<dbReference type="GeneID" id="67183698"/>
<dbReference type="PANTHER" id="PTHR30086">
    <property type="entry name" value="ARGININE EXPORTER PROTEIN ARGO"/>
    <property type="match status" value="1"/>
</dbReference>
<keyword evidence="2" id="KW-1003">Cell membrane</keyword>
<name>E1SN29_FERBD</name>
<dbReference type="RefSeq" id="WP_013346993.1">
    <property type="nucleotide sequence ID" value="NC_014541.1"/>
</dbReference>
<evidence type="ECO:0000256" key="2">
    <source>
        <dbReference type="ARBA" id="ARBA00022475"/>
    </source>
</evidence>
<reference evidence="7 8" key="1">
    <citation type="journal article" date="2010" name="Stand. Genomic Sci.">
        <title>Complete genome sequence of Ferrimonas balearica type strain (PAT).</title>
        <authorList>
            <person name="Nolan M."/>
            <person name="Sikorski J."/>
            <person name="Davenport K."/>
            <person name="Lucas S."/>
            <person name="Glavina Del Rio T."/>
            <person name="Tice H."/>
            <person name="Cheng J."/>
            <person name="Goodwin L."/>
            <person name="Pitluck S."/>
            <person name="Liolios K."/>
            <person name="Ivanova N."/>
            <person name="Mavromatis K."/>
            <person name="Ovchinnikova G."/>
            <person name="Pati A."/>
            <person name="Chen A."/>
            <person name="Palaniappan K."/>
            <person name="Land M."/>
            <person name="Hauser L."/>
            <person name="Chang Y."/>
            <person name="Jeffries C."/>
            <person name="Tapia R."/>
            <person name="Brettin T."/>
            <person name="Detter J."/>
            <person name="Han C."/>
            <person name="Yasawong M."/>
            <person name="Rohde M."/>
            <person name="Tindall B."/>
            <person name="Goker M."/>
            <person name="Woyke T."/>
            <person name="Bristow J."/>
            <person name="Eisen J."/>
            <person name="Markowitz V."/>
            <person name="Hugenholtz P."/>
            <person name="Kyrpides N."/>
            <person name="Klenk H."/>
            <person name="Lapidus A."/>
        </authorList>
    </citation>
    <scope>NUCLEOTIDE SEQUENCE [LARGE SCALE GENOMIC DNA]</scope>
    <source>
        <strain evidence="8">DSM 9799 / CCM 4581 / KCTC 23876 / PAT</strain>
    </source>
</reference>
<dbReference type="Pfam" id="PF01810">
    <property type="entry name" value="LysE"/>
    <property type="match status" value="1"/>
</dbReference>
<keyword evidence="4 6" id="KW-1133">Transmembrane helix</keyword>
<keyword evidence="3 6" id="KW-0812">Transmembrane</keyword>
<dbReference type="PIRSF" id="PIRSF006324">
    <property type="entry name" value="LeuE"/>
    <property type="match status" value="1"/>
</dbReference>
<evidence type="ECO:0000256" key="3">
    <source>
        <dbReference type="ARBA" id="ARBA00022692"/>
    </source>
</evidence>
<sequence>MDWPTWWLFLMAVTGLALAPGPNGLLALSHGAMYGHRTAVATVLGGISGFALIVAVSVLGLGSLLQAEPRLLMGLKFVGAFYLAWLGWQLWRAPAPDWYRANEVDSTRPLALFRTGALTALANPKVLLFFGAFIPPFINPNAPLLSQLVVMTLTFCAVEFVVEYGLARLAHQLRPLLAGWGRRFNRGCAAVFVLIAVGIPLS</sequence>
<accession>E1SN29</accession>
<feature type="transmembrane region" description="Helical" evidence="6">
    <location>
        <begin position="40"/>
        <end position="65"/>
    </location>
</feature>
<evidence type="ECO:0000313" key="8">
    <source>
        <dbReference type="Proteomes" id="UP000006683"/>
    </source>
</evidence>
<dbReference type="eggNOG" id="COG1280">
    <property type="taxonomic scope" value="Bacteria"/>
</dbReference>
<feature type="transmembrane region" description="Helical" evidence="6">
    <location>
        <begin position="183"/>
        <end position="201"/>
    </location>
</feature>
<feature type="transmembrane region" description="Helical" evidence="6">
    <location>
        <begin position="144"/>
        <end position="162"/>
    </location>
</feature>
<evidence type="ECO:0000256" key="5">
    <source>
        <dbReference type="ARBA" id="ARBA00023136"/>
    </source>
</evidence>
<dbReference type="InterPro" id="IPR001123">
    <property type="entry name" value="LeuE-type"/>
</dbReference>
<dbReference type="AlphaFoldDB" id="E1SN29"/>
<dbReference type="EMBL" id="CP002209">
    <property type="protein sequence ID" value="ADN77687.1"/>
    <property type="molecule type" value="Genomic_DNA"/>
</dbReference>
<organism evidence="7 8">
    <name type="scientific">Ferrimonas balearica (strain DSM 9799 / CCM 4581 / KCTC 23876 / PAT)</name>
    <dbReference type="NCBI Taxonomy" id="550540"/>
    <lineage>
        <taxon>Bacteria</taxon>
        <taxon>Pseudomonadati</taxon>
        <taxon>Pseudomonadota</taxon>
        <taxon>Gammaproteobacteria</taxon>
        <taxon>Alteromonadales</taxon>
        <taxon>Ferrimonadaceae</taxon>
        <taxon>Ferrimonas</taxon>
    </lineage>
</organism>